<dbReference type="GO" id="GO:0004553">
    <property type="term" value="F:hydrolase activity, hydrolyzing O-glycosyl compounds"/>
    <property type="evidence" value="ECO:0007669"/>
    <property type="project" value="InterPro"/>
</dbReference>
<evidence type="ECO:0000313" key="5">
    <source>
        <dbReference type="EMBL" id="GGB07704.1"/>
    </source>
</evidence>
<evidence type="ECO:0000256" key="1">
    <source>
        <dbReference type="ARBA" id="ARBA00009865"/>
    </source>
</evidence>
<comment type="caution">
    <text evidence="5">The sequence shown here is derived from an EMBL/GenBank/DDBJ whole genome shotgun (WGS) entry which is preliminary data.</text>
</comment>
<keyword evidence="3 4" id="KW-0326">Glycosidase</keyword>
<dbReference type="GO" id="GO:0005975">
    <property type="term" value="P:carbohydrate metabolic process"/>
    <property type="evidence" value="ECO:0007669"/>
    <property type="project" value="InterPro"/>
</dbReference>
<dbReference type="InterPro" id="IPR006710">
    <property type="entry name" value="Glyco_hydro_43"/>
</dbReference>
<comment type="similarity">
    <text evidence="1 4">Belongs to the glycosyl hydrolase 43 family.</text>
</comment>
<dbReference type="Proteomes" id="UP000606922">
    <property type="component" value="Unassembled WGS sequence"/>
</dbReference>
<sequence>MGAPIYRDELWEGASDPTVIEREGTGEWWMFYTQRRALLEGTGVEWVHGSRIAVAVSTDGGASWRYRGVVDGLDPEGDPGPNTHWAPEVVRFGGRYHMYLTWIAGIPDAWAGHERHVVHFESETLESWTRVGRIDVGTDFAIDAAVARTPDGLLRLWFKNEQADSTTFSAVSDDGYDWAPTGLVIGGAPHEGPNVFELGGWWWLIVDEWRGLGVYRGTDGVRWERQNGLLLAEPGADPLDREVGRHASVVVGQEAGLLFYFTHPGFDGVELEGATPLSARRTAIHVARLSVSDGVLAADREFPGKSRRFLPSD</sequence>
<proteinExistence type="inferred from homology"/>
<reference evidence="5" key="1">
    <citation type="journal article" date="2014" name="Int. J. Syst. Evol. Microbiol.">
        <title>Complete genome sequence of Corynebacterium casei LMG S-19264T (=DSM 44701T), isolated from a smear-ripened cheese.</title>
        <authorList>
            <consortium name="US DOE Joint Genome Institute (JGI-PGF)"/>
            <person name="Walter F."/>
            <person name="Albersmeier A."/>
            <person name="Kalinowski J."/>
            <person name="Ruckert C."/>
        </authorList>
    </citation>
    <scope>NUCLEOTIDE SEQUENCE</scope>
    <source>
        <strain evidence="5">CGMCC 1.12813</strain>
    </source>
</reference>
<evidence type="ECO:0000256" key="4">
    <source>
        <dbReference type="RuleBase" id="RU361187"/>
    </source>
</evidence>
<evidence type="ECO:0000256" key="3">
    <source>
        <dbReference type="ARBA" id="ARBA00023295"/>
    </source>
</evidence>
<dbReference type="RefSeq" id="WP_188510717.1">
    <property type="nucleotide sequence ID" value="NZ_BMGB01000001.1"/>
</dbReference>
<protein>
    <submittedName>
        <fullName evidence="5">Glycosyl hydrolase</fullName>
    </submittedName>
</protein>
<accession>A0A916WKW0</accession>
<gene>
    <name evidence="5" type="ORF">GCM10010979_22780</name>
</gene>
<evidence type="ECO:0000256" key="2">
    <source>
        <dbReference type="ARBA" id="ARBA00022801"/>
    </source>
</evidence>
<dbReference type="SUPFAM" id="SSF75005">
    <property type="entry name" value="Arabinanase/levansucrase/invertase"/>
    <property type="match status" value="1"/>
</dbReference>
<dbReference type="Gene3D" id="2.115.10.20">
    <property type="entry name" value="Glycosyl hydrolase domain, family 43"/>
    <property type="match status" value="1"/>
</dbReference>
<dbReference type="EMBL" id="BMGB01000001">
    <property type="protein sequence ID" value="GGB07704.1"/>
    <property type="molecule type" value="Genomic_DNA"/>
</dbReference>
<keyword evidence="2 4" id="KW-0378">Hydrolase</keyword>
<organism evidence="5 6">
    <name type="scientific">Conyzicola nivalis</name>
    <dbReference type="NCBI Taxonomy" id="1477021"/>
    <lineage>
        <taxon>Bacteria</taxon>
        <taxon>Bacillati</taxon>
        <taxon>Actinomycetota</taxon>
        <taxon>Actinomycetes</taxon>
        <taxon>Micrococcales</taxon>
        <taxon>Microbacteriaceae</taxon>
        <taxon>Conyzicola</taxon>
    </lineage>
</organism>
<dbReference type="Pfam" id="PF04616">
    <property type="entry name" value="Glyco_hydro_43"/>
    <property type="match status" value="1"/>
</dbReference>
<keyword evidence="6" id="KW-1185">Reference proteome</keyword>
<name>A0A916WKW0_9MICO</name>
<dbReference type="CDD" id="cd08984">
    <property type="entry name" value="GH43-like"/>
    <property type="match status" value="1"/>
</dbReference>
<dbReference type="InterPro" id="IPR023296">
    <property type="entry name" value="Glyco_hydro_beta-prop_sf"/>
</dbReference>
<dbReference type="AlphaFoldDB" id="A0A916WKW0"/>
<reference evidence="5" key="2">
    <citation type="submission" date="2020-09" db="EMBL/GenBank/DDBJ databases">
        <authorList>
            <person name="Sun Q."/>
            <person name="Zhou Y."/>
        </authorList>
    </citation>
    <scope>NUCLEOTIDE SEQUENCE</scope>
    <source>
        <strain evidence="5">CGMCC 1.12813</strain>
    </source>
</reference>
<evidence type="ECO:0000313" key="6">
    <source>
        <dbReference type="Proteomes" id="UP000606922"/>
    </source>
</evidence>